<organism evidence="2 3">
    <name type="scientific">Maricaulis maris</name>
    <dbReference type="NCBI Taxonomy" id="74318"/>
    <lineage>
        <taxon>Bacteria</taxon>
        <taxon>Pseudomonadati</taxon>
        <taxon>Pseudomonadota</taxon>
        <taxon>Alphaproteobacteria</taxon>
        <taxon>Maricaulales</taxon>
        <taxon>Maricaulaceae</taxon>
        <taxon>Maricaulis</taxon>
    </lineage>
</organism>
<dbReference type="InterPro" id="IPR009725">
    <property type="entry name" value="3_dmu_93_MTrfase"/>
</dbReference>
<dbReference type="GO" id="GO:0032259">
    <property type="term" value="P:methylation"/>
    <property type="evidence" value="ECO:0007669"/>
    <property type="project" value="UniProtKB-KW"/>
</dbReference>
<comment type="caution">
    <text evidence="2">The sequence shown here is derived from an EMBL/GenBank/DDBJ whole genome shotgun (WGS) entry which is preliminary data.</text>
</comment>
<dbReference type="InterPro" id="IPR029068">
    <property type="entry name" value="Glyas_Bleomycin-R_OHBP_Dase"/>
</dbReference>
<dbReference type="SUPFAM" id="SSF54593">
    <property type="entry name" value="Glyoxalase/Bleomycin resistance protein/Dihydroxybiphenyl dioxygenase"/>
    <property type="match status" value="1"/>
</dbReference>
<proteinExistence type="predicted"/>
<dbReference type="PANTHER" id="PTHR33990:SF2">
    <property type="entry name" value="PHNB-LIKE DOMAIN-CONTAINING PROTEIN"/>
    <property type="match status" value="1"/>
</dbReference>
<dbReference type="EMBL" id="RBIM01000003">
    <property type="protein sequence ID" value="RKR00122.1"/>
    <property type="molecule type" value="Genomic_DNA"/>
</dbReference>
<name>A0A495DCW5_9PROT</name>
<sequence length="159" mass="16933">MTQVATCLWLDGDAEAAARFYVSLFAQAEMGDIQRLNVDTPGGVKAGEALAASFTLAGTPYMLLNGGPHFTLSPAASIMVTCTDPAEQDRLWDALLDGGTAMHCGWLTDRYGVSWQIIPDGLQALLADPDPDRARRATEAMMGMVKLDLLAMQAAARGD</sequence>
<dbReference type="PANTHER" id="PTHR33990">
    <property type="entry name" value="PROTEIN YJDN-RELATED"/>
    <property type="match status" value="1"/>
</dbReference>
<keyword evidence="2" id="KW-0808">Transferase</keyword>
<dbReference type="RefSeq" id="WP_121210509.1">
    <property type="nucleotide sequence ID" value="NZ_RBIM01000003.1"/>
</dbReference>
<dbReference type="Proteomes" id="UP000273675">
    <property type="component" value="Unassembled WGS sequence"/>
</dbReference>
<dbReference type="InterPro" id="IPR028973">
    <property type="entry name" value="PhnB-like"/>
</dbReference>
<dbReference type="OrthoDB" id="9806473at2"/>
<dbReference type="Pfam" id="PF06983">
    <property type="entry name" value="3-dmu-9_3-mt"/>
    <property type="match status" value="1"/>
</dbReference>
<gene>
    <name evidence="2" type="ORF">C7435_1322</name>
</gene>
<accession>A0A495DCW5</accession>
<keyword evidence="2" id="KW-0830">Ubiquinone</keyword>
<dbReference type="PIRSF" id="PIRSF021700">
    <property type="entry name" value="3_dmu_93_MTrfase"/>
    <property type="match status" value="1"/>
</dbReference>
<evidence type="ECO:0000313" key="2">
    <source>
        <dbReference type="EMBL" id="RKR00122.1"/>
    </source>
</evidence>
<evidence type="ECO:0000259" key="1">
    <source>
        <dbReference type="Pfam" id="PF06983"/>
    </source>
</evidence>
<dbReference type="Gene3D" id="3.10.180.10">
    <property type="entry name" value="2,3-Dihydroxybiphenyl 1,2-Dioxygenase, domain 1"/>
    <property type="match status" value="1"/>
</dbReference>
<dbReference type="CDD" id="cd06588">
    <property type="entry name" value="PhnB_like"/>
    <property type="match status" value="1"/>
</dbReference>
<protein>
    <submittedName>
        <fullName evidence="2">Putative 3-demethylubiquinone-9 3-methyltransferase (Glyoxalase superfamily)</fullName>
    </submittedName>
</protein>
<reference evidence="2 3" key="1">
    <citation type="submission" date="2018-10" db="EMBL/GenBank/DDBJ databases">
        <title>Genomic Encyclopedia of Type Strains, Phase IV (KMG-IV): sequencing the most valuable type-strain genomes for metagenomic binning, comparative biology and taxonomic classification.</title>
        <authorList>
            <person name="Goeker M."/>
        </authorList>
    </citation>
    <scope>NUCLEOTIDE SEQUENCE [LARGE SCALE GENOMIC DNA]</scope>
    <source>
        <strain evidence="2 3">DSM 4734</strain>
    </source>
</reference>
<keyword evidence="2" id="KW-0489">Methyltransferase</keyword>
<evidence type="ECO:0000313" key="3">
    <source>
        <dbReference type="Proteomes" id="UP000273675"/>
    </source>
</evidence>
<feature type="domain" description="PhnB-like" evidence="1">
    <location>
        <begin position="3"/>
        <end position="118"/>
    </location>
</feature>
<dbReference type="GO" id="GO:0008168">
    <property type="term" value="F:methyltransferase activity"/>
    <property type="evidence" value="ECO:0007669"/>
    <property type="project" value="UniProtKB-KW"/>
</dbReference>
<dbReference type="AlphaFoldDB" id="A0A495DCW5"/>